<feature type="transmembrane region" description="Helical" evidence="1">
    <location>
        <begin position="211"/>
        <end position="231"/>
    </location>
</feature>
<sequence>MKIIIAIVLISSAIFLIYSGIKSNHEITISKSIPISSYYTNIYYITVFNINKTILFNNRTTVNTNSMFYILTKNFTVNAIVNTTANSINGTYTINESIKTDYWSKSLGSTRGVLNKEMTIFIPNFSYYENLMNIIDKQLQIQTGGYTIILNISFNGVMNYPYGNIPFNNTNSILIYIGYPNVTVNVVNDPAISGNFYKQVYVNLESGYNYAYFYFGGFLLLLSIAIIFIRLPSIYDVIRRQSVRGPSPPPTNMLIEISNLEDFLRVVKQYGKVPIAFDNGFYIIDNDVIYVYYNNRKSS</sequence>
<name>A0A8F5BNN5_SACSH</name>
<dbReference type="AlphaFoldDB" id="A0A8F5BNN5"/>
<organism evidence="2 3">
    <name type="scientific">Saccharolobus shibatae (strain ATCC 51178 / DSM 5389 / JCM 8931 / NBRC 15437 / B12)</name>
    <name type="common">Sulfolobus shibatae</name>
    <dbReference type="NCBI Taxonomy" id="523848"/>
    <lineage>
        <taxon>Archaea</taxon>
        <taxon>Thermoproteota</taxon>
        <taxon>Thermoprotei</taxon>
        <taxon>Sulfolobales</taxon>
        <taxon>Sulfolobaceae</taxon>
        <taxon>Saccharolobus</taxon>
    </lineage>
</organism>
<dbReference type="EMBL" id="CP077717">
    <property type="protein sequence ID" value="QXJ28638.1"/>
    <property type="molecule type" value="Genomic_DNA"/>
</dbReference>
<proteinExistence type="predicted"/>
<dbReference type="Proteomes" id="UP000694018">
    <property type="component" value="Chromosome"/>
</dbReference>
<reference evidence="2" key="1">
    <citation type="journal article" date="2021" name="Environ. Microbiol.">
        <title>New insights into the diversity and evolution of the archaeal mobilome from three complete genomes of Saccharolobus shibatae.</title>
        <authorList>
            <person name="Medvedeva S."/>
            <person name="Brandt D."/>
            <person name="Cvirkaite-Krupovic V."/>
            <person name="Liu Y."/>
            <person name="Severinov K."/>
            <person name="Ishino S."/>
            <person name="Ishino Y."/>
            <person name="Prangishvili D."/>
            <person name="Kalinowski J."/>
            <person name="Krupovic M."/>
        </authorList>
    </citation>
    <scope>NUCLEOTIDE SEQUENCE</scope>
    <source>
        <strain evidence="2">B12</strain>
    </source>
</reference>
<accession>A0A8F5BNN5</accession>
<dbReference type="KEGG" id="sshi:J5U23_01507"/>
<keyword evidence="1" id="KW-0472">Membrane</keyword>
<keyword evidence="1" id="KW-0812">Transmembrane</keyword>
<evidence type="ECO:0000313" key="3">
    <source>
        <dbReference type="Proteomes" id="UP000694018"/>
    </source>
</evidence>
<gene>
    <name evidence="2" type="ORF">J5U23_01507</name>
</gene>
<keyword evidence="1" id="KW-1133">Transmembrane helix</keyword>
<evidence type="ECO:0000256" key="1">
    <source>
        <dbReference type="SAM" id="Phobius"/>
    </source>
</evidence>
<protein>
    <submittedName>
        <fullName evidence="2">Uncharacterized protein</fullName>
    </submittedName>
</protein>
<evidence type="ECO:0000313" key="2">
    <source>
        <dbReference type="EMBL" id="QXJ28638.1"/>
    </source>
</evidence>